<sequence>MSAEYLIPSSPSDRAVTIAEVEPIVEEFANRWKATIELMHKDVITSFNNFLCGMEILRAAMTRLLLYYTRLSNCIKRIPSGSALKKDLVSISSIMY</sequence>
<reference evidence="3" key="1">
    <citation type="journal article" date="2017" name="Plant J.">
        <title>The pomegranate (Punica granatum L.) genome and the genomics of punicalagin biosynthesis.</title>
        <authorList>
            <person name="Qin G."/>
            <person name="Xu C."/>
            <person name="Ming R."/>
            <person name="Tang H."/>
            <person name="Guyot R."/>
            <person name="Kramer E.M."/>
            <person name="Hu Y."/>
            <person name="Yi X."/>
            <person name="Qi Y."/>
            <person name="Xu X."/>
            <person name="Gao Z."/>
            <person name="Pan H."/>
            <person name="Jian J."/>
            <person name="Tian Y."/>
            <person name="Yue Z."/>
            <person name="Xu Y."/>
        </authorList>
    </citation>
    <scope>NUCLEOTIDE SEQUENCE [LARGE SCALE GENOMIC DNA]</scope>
    <source>
        <strain evidence="3">cv. Dabenzi</strain>
    </source>
</reference>
<reference evidence="2 4" key="3">
    <citation type="submission" date="2017-11" db="EMBL/GenBank/DDBJ databases">
        <title>De-novo sequencing of pomegranate (Punica granatum L.) genome.</title>
        <authorList>
            <person name="Akparov Z."/>
            <person name="Amiraslanov A."/>
            <person name="Hajiyeva S."/>
            <person name="Abbasov M."/>
            <person name="Kaur K."/>
            <person name="Hamwieh A."/>
            <person name="Solovyev V."/>
            <person name="Salamov A."/>
            <person name="Braich B."/>
            <person name="Kosarev P."/>
            <person name="Mahmoud A."/>
            <person name="Hajiyev E."/>
            <person name="Babayeva S."/>
            <person name="Izzatullayeva V."/>
            <person name="Mammadov A."/>
            <person name="Mammadov A."/>
            <person name="Sharifova S."/>
            <person name="Ojaghi J."/>
            <person name="Eynullazada K."/>
            <person name="Bayramov B."/>
            <person name="Abdulazimova A."/>
            <person name="Shahmuradov I."/>
        </authorList>
    </citation>
    <scope>NUCLEOTIDE SEQUENCE [LARGE SCALE GENOMIC DNA]</scope>
    <source>
        <strain evidence="2">AG2017</strain>
        <strain evidence="4">cv. AG2017</strain>
        <tissue evidence="2">Leaf</tissue>
    </source>
</reference>
<gene>
    <name evidence="1" type="ORF">CDL15_Pgr012622</name>
    <name evidence="2" type="ORF">CRG98_009396</name>
</gene>
<dbReference type="GO" id="GO:0019905">
    <property type="term" value="F:syntaxin binding"/>
    <property type="evidence" value="ECO:0007669"/>
    <property type="project" value="TreeGrafter"/>
</dbReference>
<evidence type="ECO:0000313" key="4">
    <source>
        <dbReference type="Proteomes" id="UP000233551"/>
    </source>
</evidence>
<dbReference type="InterPro" id="IPR007258">
    <property type="entry name" value="Vps52"/>
</dbReference>
<dbReference type="STRING" id="22663.A0A218XXV9"/>
<accession>A0A218XXV9</accession>
<keyword evidence="4" id="KW-1185">Reference proteome</keyword>
<dbReference type="PANTHER" id="PTHR14190:SF7">
    <property type="entry name" value="VACUOLAR PROTEIN SORTING-ASSOCIATED PROTEIN 52 HOMOLOG"/>
    <property type="match status" value="1"/>
</dbReference>
<dbReference type="EMBL" id="MTKT01000661">
    <property type="protein sequence ID" value="OWM89985.1"/>
    <property type="molecule type" value="Genomic_DNA"/>
</dbReference>
<organism evidence="1 3">
    <name type="scientific">Punica granatum</name>
    <name type="common">Pomegranate</name>
    <dbReference type="NCBI Taxonomy" id="22663"/>
    <lineage>
        <taxon>Eukaryota</taxon>
        <taxon>Viridiplantae</taxon>
        <taxon>Streptophyta</taxon>
        <taxon>Embryophyta</taxon>
        <taxon>Tracheophyta</taxon>
        <taxon>Spermatophyta</taxon>
        <taxon>Magnoliopsida</taxon>
        <taxon>eudicotyledons</taxon>
        <taxon>Gunneridae</taxon>
        <taxon>Pentapetalae</taxon>
        <taxon>rosids</taxon>
        <taxon>malvids</taxon>
        <taxon>Myrtales</taxon>
        <taxon>Lythraceae</taxon>
        <taxon>Punica</taxon>
    </lineage>
</organism>
<comment type="caution">
    <text evidence="1">The sequence shown here is derived from an EMBL/GenBank/DDBJ whole genome shotgun (WGS) entry which is preliminary data.</text>
</comment>
<dbReference type="GO" id="GO:0005829">
    <property type="term" value="C:cytosol"/>
    <property type="evidence" value="ECO:0007669"/>
    <property type="project" value="GOC"/>
</dbReference>
<proteinExistence type="predicted"/>
<evidence type="ECO:0000313" key="1">
    <source>
        <dbReference type="EMBL" id="OWM89985.1"/>
    </source>
</evidence>
<dbReference type="Proteomes" id="UP000197138">
    <property type="component" value="Unassembled WGS sequence"/>
</dbReference>
<dbReference type="AlphaFoldDB" id="A0A218XXV9"/>
<dbReference type="GO" id="GO:0000938">
    <property type="term" value="C:GARP complex"/>
    <property type="evidence" value="ECO:0007669"/>
    <property type="project" value="TreeGrafter"/>
</dbReference>
<dbReference type="GO" id="GO:0006896">
    <property type="term" value="P:Golgi to vacuole transport"/>
    <property type="evidence" value="ECO:0007669"/>
    <property type="project" value="TreeGrafter"/>
</dbReference>
<dbReference type="EMBL" id="PGOL01000467">
    <property type="protein sequence ID" value="PKI70204.1"/>
    <property type="molecule type" value="Genomic_DNA"/>
</dbReference>
<dbReference type="GO" id="GO:0042147">
    <property type="term" value="P:retrograde transport, endosome to Golgi"/>
    <property type="evidence" value="ECO:0007669"/>
    <property type="project" value="TreeGrafter"/>
</dbReference>
<reference evidence="1" key="2">
    <citation type="submission" date="2017-06" db="EMBL/GenBank/DDBJ databases">
        <title>The pomegranate genome and the genomics of punicalagin biosynthesis.</title>
        <authorList>
            <person name="Xu C."/>
        </authorList>
    </citation>
    <scope>NUCLEOTIDE SEQUENCE [LARGE SCALE GENOMIC DNA]</scope>
    <source>
        <tissue evidence="1">Fresh leaf</tissue>
    </source>
</reference>
<dbReference type="Proteomes" id="UP000233551">
    <property type="component" value="Unassembled WGS sequence"/>
</dbReference>
<dbReference type="PANTHER" id="PTHR14190">
    <property type="entry name" value="SUPPRESSOR OF ACTIN MUTATIONS 2/VACUOLAR PROTEIN SORTING 52"/>
    <property type="match status" value="1"/>
</dbReference>
<protein>
    <submittedName>
        <fullName evidence="1">Uncharacterized protein</fullName>
    </submittedName>
</protein>
<evidence type="ECO:0000313" key="3">
    <source>
        <dbReference type="Proteomes" id="UP000197138"/>
    </source>
</evidence>
<name>A0A218XXV9_PUNGR</name>
<evidence type="ECO:0000313" key="2">
    <source>
        <dbReference type="EMBL" id="PKI70204.1"/>
    </source>
</evidence>
<dbReference type="GO" id="GO:0032456">
    <property type="term" value="P:endocytic recycling"/>
    <property type="evidence" value="ECO:0007669"/>
    <property type="project" value="TreeGrafter"/>
</dbReference>